<evidence type="ECO:0000256" key="1">
    <source>
        <dbReference type="ARBA" id="ARBA00010088"/>
    </source>
</evidence>
<dbReference type="InterPro" id="IPR000073">
    <property type="entry name" value="AB_hydrolase_1"/>
</dbReference>
<gene>
    <name evidence="8" type="ORF">AB0E61_13595</name>
</gene>
<dbReference type="EMBL" id="JBEZVI010000009">
    <property type="protein sequence ID" value="MEU3711118.1"/>
    <property type="molecule type" value="Genomic_DNA"/>
</dbReference>
<dbReference type="InterPro" id="IPR013595">
    <property type="entry name" value="Pept_S33_TAP-like_C"/>
</dbReference>
<protein>
    <submittedName>
        <fullName evidence="8">Alpha/beta hydrolase</fullName>
    </submittedName>
</protein>
<dbReference type="Pfam" id="PF00561">
    <property type="entry name" value="Abhydrolase_1"/>
    <property type="match status" value="1"/>
</dbReference>
<dbReference type="PANTHER" id="PTHR43248">
    <property type="entry name" value="2-SUCCINYL-6-HYDROXY-2,4-CYCLOHEXADIENE-1-CARBOXYLATE SYNTHASE"/>
    <property type="match status" value="1"/>
</dbReference>
<evidence type="ECO:0000313" key="9">
    <source>
        <dbReference type="Proteomes" id="UP001550853"/>
    </source>
</evidence>
<keyword evidence="3 8" id="KW-0378">Hydrolase</keyword>
<evidence type="ECO:0000256" key="2">
    <source>
        <dbReference type="ARBA" id="ARBA00022729"/>
    </source>
</evidence>
<keyword evidence="9" id="KW-1185">Reference proteome</keyword>
<reference evidence="8 9" key="1">
    <citation type="submission" date="2024-06" db="EMBL/GenBank/DDBJ databases">
        <title>The Natural Products Discovery Center: Release of the First 8490 Sequenced Strains for Exploring Actinobacteria Biosynthetic Diversity.</title>
        <authorList>
            <person name="Kalkreuter E."/>
            <person name="Kautsar S.A."/>
            <person name="Yang D."/>
            <person name="Bader C.D."/>
            <person name="Teijaro C.N."/>
            <person name="Fluegel L."/>
            <person name="Davis C.M."/>
            <person name="Simpson J.R."/>
            <person name="Lauterbach L."/>
            <person name="Steele A.D."/>
            <person name="Gui C."/>
            <person name="Meng S."/>
            <person name="Li G."/>
            <person name="Viehrig K."/>
            <person name="Ye F."/>
            <person name="Su P."/>
            <person name="Kiefer A.F."/>
            <person name="Nichols A."/>
            <person name="Cepeda A.J."/>
            <person name="Yan W."/>
            <person name="Fan B."/>
            <person name="Jiang Y."/>
            <person name="Adhikari A."/>
            <person name="Zheng C.-J."/>
            <person name="Schuster L."/>
            <person name="Cowan T.M."/>
            <person name="Smanski M.J."/>
            <person name="Chevrette M.G."/>
            <person name="De Carvalho L.P.S."/>
            <person name="Shen B."/>
        </authorList>
    </citation>
    <scope>NUCLEOTIDE SEQUENCE [LARGE SCALE GENOMIC DNA]</scope>
    <source>
        <strain evidence="8 9">NPDC033039</strain>
    </source>
</reference>
<dbReference type="Pfam" id="PF08386">
    <property type="entry name" value="Abhydrolase_4"/>
    <property type="match status" value="1"/>
</dbReference>
<organism evidence="8 9">
    <name type="scientific">Streptomyces catenulae</name>
    <dbReference type="NCBI Taxonomy" id="66875"/>
    <lineage>
        <taxon>Bacteria</taxon>
        <taxon>Bacillati</taxon>
        <taxon>Actinomycetota</taxon>
        <taxon>Actinomycetes</taxon>
        <taxon>Kitasatosporales</taxon>
        <taxon>Streptomycetaceae</taxon>
        <taxon>Streptomyces</taxon>
    </lineage>
</organism>
<dbReference type="Gene3D" id="3.40.50.1820">
    <property type="entry name" value="alpha/beta hydrolase"/>
    <property type="match status" value="1"/>
</dbReference>
<proteinExistence type="inferred from homology"/>
<comment type="similarity">
    <text evidence="1">Belongs to the peptidase S33 family.</text>
</comment>
<keyword evidence="2 5" id="KW-0732">Signal</keyword>
<evidence type="ECO:0000256" key="4">
    <source>
        <dbReference type="SAM" id="MobiDB-lite"/>
    </source>
</evidence>
<dbReference type="Proteomes" id="UP001550853">
    <property type="component" value="Unassembled WGS sequence"/>
</dbReference>
<feature type="signal peptide" evidence="5">
    <location>
        <begin position="1"/>
        <end position="31"/>
    </location>
</feature>
<feature type="domain" description="AB hydrolase-1" evidence="6">
    <location>
        <begin position="99"/>
        <end position="283"/>
    </location>
</feature>
<sequence length="506" mass="54052">MVPRNSCATFLLAFGAVTAVLSGAVCVPAHAAPGPAAGAQLRPYPPQKLHWRRCDSDRPAAFRCATLKVPLDYGDPGGRTIDLAISRIEASDRKKRHGVLLLNPGGPGGAGLDMPESVGPLLPPQVREQFDLIGFDPRGVGRSSPLGCGLTEDEQNWEHPYSDGAFATDVARARTVADKCRTAEGEVLAHMTTRNTARDLDLIRAALGERKISYLGYSYGTYLGAVYAQLFPRRSDRMVLDSAVDPTEVWRGTFQGWAKGAESAFTRWTEWAAARDSVHHLGATPAAVRAAFWDLVEHADHTPIPTDGAPLTGSELRLGYDAFVHVETATPWIAALRRAAAGGPPAPASPTAATPPSDPQPLPHGVPADNTAVAAWAIFCGDARWPSDPEQYRRDAIRNGARYPLFGDAGSHIQPCAFWKPAGGEPTTVVNNDVPALILQNRWDPQTPLAMGQGMRRALHGSRMVTVTDGEGHGVLGVTHSCADAPAVRYLTTGRLPAEDLVCTVS</sequence>
<feature type="domain" description="Peptidase S33 tripeptidyl aminopeptidase-like C-terminal" evidence="7">
    <location>
        <begin position="404"/>
        <end position="503"/>
    </location>
</feature>
<dbReference type="InterPro" id="IPR051601">
    <property type="entry name" value="Serine_prot/Carboxylest_S33"/>
</dbReference>
<evidence type="ECO:0000259" key="6">
    <source>
        <dbReference type="Pfam" id="PF00561"/>
    </source>
</evidence>
<feature type="region of interest" description="Disordered" evidence="4">
    <location>
        <begin position="340"/>
        <end position="365"/>
    </location>
</feature>
<dbReference type="GO" id="GO:0016787">
    <property type="term" value="F:hydrolase activity"/>
    <property type="evidence" value="ECO:0007669"/>
    <property type="project" value="UniProtKB-KW"/>
</dbReference>
<comment type="caution">
    <text evidence="8">The sequence shown here is derived from an EMBL/GenBank/DDBJ whole genome shotgun (WGS) entry which is preliminary data.</text>
</comment>
<accession>A0ABV2YZF0</accession>
<name>A0ABV2YZF0_9ACTN</name>
<dbReference type="RefSeq" id="WP_030283750.1">
    <property type="nucleotide sequence ID" value="NZ_JBEZVI010000009.1"/>
</dbReference>
<evidence type="ECO:0000259" key="7">
    <source>
        <dbReference type="Pfam" id="PF08386"/>
    </source>
</evidence>
<feature type="chain" id="PRO_5045611254" evidence="5">
    <location>
        <begin position="32"/>
        <end position="506"/>
    </location>
</feature>
<dbReference type="PANTHER" id="PTHR43248:SF29">
    <property type="entry name" value="TRIPEPTIDYL AMINOPEPTIDASE"/>
    <property type="match status" value="1"/>
</dbReference>
<dbReference type="SUPFAM" id="SSF53474">
    <property type="entry name" value="alpha/beta-Hydrolases"/>
    <property type="match status" value="1"/>
</dbReference>
<evidence type="ECO:0000313" key="8">
    <source>
        <dbReference type="EMBL" id="MEU3711118.1"/>
    </source>
</evidence>
<dbReference type="InterPro" id="IPR029058">
    <property type="entry name" value="AB_hydrolase_fold"/>
</dbReference>
<feature type="compositionally biased region" description="Low complexity" evidence="4">
    <location>
        <begin position="340"/>
        <end position="355"/>
    </location>
</feature>
<evidence type="ECO:0000256" key="5">
    <source>
        <dbReference type="SAM" id="SignalP"/>
    </source>
</evidence>
<evidence type="ECO:0000256" key="3">
    <source>
        <dbReference type="ARBA" id="ARBA00022801"/>
    </source>
</evidence>